<dbReference type="GO" id="GO:1990269">
    <property type="term" value="F:RNA polymerase II C-terminal domain phosphoserine binding"/>
    <property type="evidence" value="ECO:0007669"/>
    <property type="project" value="TreeGrafter"/>
</dbReference>
<dbReference type="Pfam" id="PF03126">
    <property type="entry name" value="Plus-3"/>
    <property type="match status" value="1"/>
</dbReference>
<keyword evidence="4" id="KW-0539">Nucleus</keyword>
<evidence type="ECO:0000256" key="6">
    <source>
        <dbReference type="SAM" id="MobiDB-lite"/>
    </source>
</evidence>
<accession>A0A367YI79</accession>
<evidence type="ECO:0000256" key="5">
    <source>
        <dbReference type="SAM" id="Coils"/>
    </source>
</evidence>
<dbReference type="SMART" id="SM00719">
    <property type="entry name" value="Plus3"/>
    <property type="match status" value="1"/>
</dbReference>
<keyword evidence="5" id="KW-0175">Coiled coil</keyword>
<organism evidence="8 9">
    <name type="scientific">Candida viswanathii</name>
    <dbReference type="NCBI Taxonomy" id="5486"/>
    <lineage>
        <taxon>Eukaryota</taxon>
        <taxon>Fungi</taxon>
        <taxon>Dikarya</taxon>
        <taxon>Ascomycota</taxon>
        <taxon>Saccharomycotina</taxon>
        <taxon>Pichiomycetes</taxon>
        <taxon>Debaryomycetaceae</taxon>
        <taxon>Candida/Lodderomyces clade</taxon>
        <taxon>Candida</taxon>
    </lineage>
</organism>
<feature type="coiled-coil region" evidence="5">
    <location>
        <begin position="467"/>
        <end position="501"/>
    </location>
</feature>
<keyword evidence="3" id="KW-0804">Transcription</keyword>
<feature type="compositionally biased region" description="Acidic residues" evidence="6">
    <location>
        <begin position="60"/>
        <end position="76"/>
    </location>
</feature>
<dbReference type="PANTHER" id="PTHR13115:SF8">
    <property type="entry name" value="RNA POLYMERASE-ASSOCIATED PROTEIN RTF1 HOMOLOG"/>
    <property type="match status" value="1"/>
</dbReference>
<protein>
    <submittedName>
        <fullName evidence="8">RNA polymerase-associated protein RTF1</fullName>
    </submittedName>
</protein>
<dbReference type="InterPro" id="IPR004343">
    <property type="entry name" value="Plus-3_dom"/>
</dbReference>
<evidence type="ECO:0000256" key="1">
    <source>
        <dbReference type="ARBA" id="ARBA00004123"/>
    </source>
</evidence>
<comment type="caution">
    <text evidence="8">The sequence shown here is derived from an EMBL/GenBank/DDBJ whole genome shotgun (WGS) entry which is preliminary data.</text>
</comment>
<dbReference type="AlphaFoldDB" id="A0A367YI79"/>
<evidence type="ECO:0000256" key="4">
    <source>
        <dbReference type="ARBA" id="ARBA00023242"/>
    </source>
</evidence>
<feature type="compositionally biased region" description="Acidic residues" evidence="6">
    <location>
        <begin position="17"/>
        <end position="31"/>
    </location>
</feature>
<dbReference type="PANTHER" id="PTHR13115">
    <property type="entry name" value="RNA POLYMERASE-ASSOCIATED PROTEIN RTF1 HOMOLOG"/>
    <property type="match status" value="1"/>
</dbReference>
<evidence type="ECO:0000313" key="9">
    <source>
        <dbReference type="Proteomes" id="UP000253472"/>
    </source>
</evidence>
<feature type="region of interest" description="Disordered" evidence="6">
    <location>
        <begin position="1"/>
        <end position="100"/>
    </location>
</feature>
<gene>
    <name evidence="8" type="primary">RTF1</name>
    <name evidence="8" type="ORF">Cantr_01220</name>
</gene>
<dbReference type="OrthoDB" id="166375at2759"/>
<dbReference type="GO" id="GO:0016593">
    <property type="term" value="C:Cdc73/Paf1 complex"/>
    <property type="evidence" value="ECO:0007669"/>
    <property type="project" value="TreeGrafter"/>
</dbReference>
<feature type="domain" description="Plus3" evidence="7">
    <location>
        <begin position="199"/>
        <end position="334"/>
    </location>
</feature>
<evidence type="ECO:0000256" key="2">
    <source>
        <dbReference type="ARBA" id="ARBA00023015"/>
    </source>
</evidence>
<evidence type="ECO:0000256" key="3">
    <source>
        <dbReference type="ARBA" id="ARBA00023163"/>
    </source>
</evidence>
<comment type="subcellular location">
    <subcellularLocation>
        <location evidence="1">Nucleus</location>
    </subcellularLocation>
</comment>
<evidence type="ECO:0000259" key="7">
    <source>
        <dbReference type="PROSITE" id="PS51360"/>
    </source>
</evidence>
<keyword evidence="2" id="KW-0805">Transcription regulation</keyword>
<dbReference type="PROSITE" id="PS51360">
    <property type="entry name" value="PLUS3"/>
    <property type="match status" value="1"/>
</dbReference>
<keyword evidence="9" id="KW-1185">Reference proteome</keyword>
<evidence type="ECO:0000313" key="8">
    <source>
        <dbReference type="EMBL" id="RCK65299.1"/>
    </source>
</evidence>
<dbReference type="InterPro" id="IPR036128">
    <property type="entry name" value="Plus3-like_sf"/>
</dbReference>
<dbReference type="SUPFAM" id="SSF159042">
    <property type="entry name" value="Plus3-like"/>
    <property type="match status" value="1"/>
</dbReference>
<sequence>MSDLEDDLLALAGGEDNTYESAEEEEEEEEIPLSKRKQTTTGSEDEDDTVLSKRRKVDYLEDAQEDDEEEEEEEELINPYPLEGKYRDEDDRAELEDMPEVRREQILFEREQEMDKFKEKKYLQDRMKRQKQVNKYNTGLAQEEPTRVSGRAKTGIKAEKKDKLNELRKQHEFDDYEESVQWGGVSKVKKPKVKKSTEVAKLEDVNKITFGWRTFQQYCFNPGFEEAVVDTFGRINIGPDKVTRRDAYRMVKIIGVKLKKDRTYKWGNSRFDIYLTVSQNRNQVKDFPINFFSNSPITEEEFERYNKELKKTDEGFDLLDDVNAKFEEVNAFFAKGLTDQDINSMIERKKRLNGNKGGIRAVDAVTQKTNLMDELKIAKQQGNFNKVSQILSDLKHIEKILQDEASSNVQSKESVISKVNERNRKLNSTNIRKAEIKNKALAGQQANDGGDPFSRLKTTTKMFYQDLINQENEKALKEVNMQELIDEKNKQEEEISKSTYRELGEMEKLIRSIDFEIELEL</sequence>
<dbReference type="EMBL" id="QLNQ01000020">
    <property type="protein sequence ID" value="RCK65299.1"/>
    <property type="molecule type" value="Genomic_DNA"/>
</dbReference>
<dbReference type="Gene3D" id="3.90.70.200">
    <property type="entry name" value="Plus-3 domain"/>
    <property type="match status" value="1"/>
</dbReference>
<dbReference type="GO" id="GO:0003677">
    <property type="term" value="F:DNA binding"/>
    <property type="evidence" value="ECO:0007669"/>
    <property type="project" value="InterPro"/>
</dbReference>
<name>A0A367YI79_9ASCO</name>
<reference evidence="8 9" key="1">
    <citation type="submission" date="2018-06" db="EMBL/GenBank/DDBJ databases">
        <title>Whole genome sequencing of Candida tropicalis (genome annotated by CSBL at Korea University).</title>
        <authorList>
            <person name="Ahn J."/>
        </authorList>
    </citation>
    <scope>NUCLEOTIDE SEQUENCE [LARGE SCALE GENOMIC DNA]</scope>
    <source>
        <strain evidence="8 9">ATCC 20962</strain>
    </source>
</reference>
<dbReference type="STRING" id="5486.A0A367YI79"/>
<proteinExistence type="predicted"/>
<dbReference type="Proteomes" id="UP000253472">
    <property type="component" value="Unassembled WGS sequence"/>
</dbReference>